<proteinExistence type="predicted"/>
<dbReference type="Pfam" id="PF00646">
    <property type="entry name" value="F-box"/>
    <property type="match status" value="1"/>
</dbReference>
<evidence type="ECO:0000259" key="1">
    <source>
        <dbReference type="Pfam" id="PF00646"/>
    </source>
</evidence>
<dbReference type="InterPro" id="IPR001810">
    <property type="entry name" value="F-box_dom"/>
</dbReference>
<evidence type="ECO:0000313" key="3">
    <source>
        <dbReference type="Proteomes" id="UP000264353"/>
    </source>
</evidence>
<protein>
    <recommendedName>
        <fullName evidence="1">F-box domain-containing protein</fullName>
    </recommendedName>
</protein>
<feature type="domain" description="F-box" evidence="1">
    <location>
        <begin position="13"/>
        <end position="48"/>
    </location>
</feature>
<dbReference type="PANTHER" id="PTHR38926:SF42">
    <property type="entry name" value="F-BOX DOMAIN-CONTAINING PROTEIN"/>
    <property type="match status" value="1"/>
</dbReference>
<dbReference type="SUPFAM" id="SSF81383">
    <property type="entry name" value="F-box domain"/>
    <property type="match status" value="1"/>
</dbReference>
<dbReference type="Gene3D" id="1.20.1280.50">
    <property type="match status" value="1"/>
</dbReference>
<name>A0A398B0E4_BRACM</name>
<dbReference type="Gene3D" id="3.80.10.10">
    <property type="entry name" value="Ribonuclease Inhibitor"/>
    <property type="match status" value="1"/>
</dbReference>
<sequence>MERQERSENVPKWENMDKDMLVNIFKKLDVVDVVMGASRVCITWFLASHNKTMWNTIKFNDTDSIVADNTKPHLQDNNNGEKHRYQLREIFIEINKFSRAEPVEFFFNVNSNVLEEDLAIISNGKLALPIQETQNLNSLASSFSKWKNLKTLIIAKFANSDDLNHEFKTIAKNCRNLTTIKLAYRLDHALANIILGKLPNLERLSLRCTSVSIKAVKLLIIGLKNLKSLNLSHCLFTKPYFSIDVKSAIIGMSRTDELVQLGTQKLENFKVCFWDCTICLDV</sequence>
<dbReference type="InterPro" id="IPR032675">
    <property type="entry name" value="LRR_dom_sf"/>
</dbReference>
<evidence type="ECO:0000313" key="2">
    <source>
        <dbReference type="EMBL" id="RID81256.1"/>
    </source>
</evidence>
<dbReference type="PANTHER" id="PTHR38926">
    <property type="entry name" value="F-BOX DOMAIN CONTAINING PROTEIN, EXPRESSED"/>
    <property type="match status" value="1"/>
</dbReference>
<organism evidence="2 3">
    <name type="scientific">Brassica campestris</name>
    <name type="common">Field mustard</name>
    <dbReference type="NCBI Taxonomy" id="3711"/>
    <lineage>
        <taxon>Eukaryota</taxon>
        <taxon>Viridiplantae</taxon>
        <taxon>Streptophyta</taxon>
        <taxon>Embryophyta</taxon>
        <taxon>Tracheophyta</taxon>
        <taxon>Spermatophyta</taxon>
        <taxon>Magnoliopsida</taxon>
        <taxon>eudicotyledons</taxon>
        <taxon>Gunneridae</taxon>
        <taxon>Pentapetalae</taxon>
        <taxon>rosids</taxon>
        <taxon>malvids</taxon>
        <taxon>Brassicales</taxon>
        <taxon>Brassicaceae</taxon>
        <taxon>Brassiceae</taxon>
        <taxon>Brassica</taxon>
    </lineage>
</organism>
<dbReference type="EMBL" id="CM010628">
    <property type="protein sequence ID" value="RID81256.1"/>
    <property type="molecule type" value="Genomic_DNA"/>
</dbReference>
<accession>A0A398B0E4</accession>
<gene>
    <name evidence="2" type="ORF">BRARA_A03852</name>
</gene>
<dbReference type="AlphaFoldDB" id="A0A398B0E4"/>
<dbReference type="SUPFAM" id="SSF52047">
    <property type="entry name" value="RNI-like"/>
    <property type="match status" value="1"/>
</dbReference>
<dbReference type="InterPro" id="IPR036047">
    <property type="entry name" value="F-box-like_dom_sf"/>
</dbReference>
<reference evidence="2 3" key="1">
    <citation type="submission" date="2018-06" db="EMBL/GenBank/DDBJ databases">
        <title>WGS assembly of Brassica rapa FPsc.</title>
        <authorList>
            <person name="Bowman J."/>
            <person name="Kohchi T."/>
            <person name="Yamato K."/>
            <person name="Jenkins J."/>
            <person name="Shu S."/>
            <person name="Ishizaki K."/>
            <person name="Yamaoka S."/>
            <person name="Nishihama R."/>
            <person name="Nakamura Y."/>
            <person name="Berger F."/>
            <person name="Adam C."/>
            <person name="Aki S."/>
            <person name="Althoff F."/>
            <person name="Araki T."/>
            <person name="Arteaga-Vazquez M."/>
            <person name="Balasubrmanian S."/>
            <person name="Bauer D."/>
            <person name="Boehm C."/>
            <person name="Briginshaw L."/>
            <person name="Caballero-Perez J."/>
            <person name="Catarino B."/>
            <person name="Chen F."/>
            <person name="Chiyoda S."/>
            <person name="Chovatia M."/>
            <person name="Davies K."/>
            <person name="Delmans M."/>
            <person name="Demura T."/>
            <person name="Dierschke T."/>
            <person name="Dolan L."/>
            <person name="Dorantes-Acosta A."/>
            <person name="Eklund D."/>
            <person name="Florent S."/>
            <person name="Flores-Sandoval E."/>
            <person name="Fujiyama A."/>
            <person name="Fukuzawa H."/>
            <person name="Galik B."/>
            <person name="Grimanelli D."/>
            <person name="Grimwood J."/>
            <person name="Grossniklaus U."/>
            <person name="Hamada T."/>
            <person name="Haseloff J."/>
            <person name="Hetherington A."/>
            <person name="Higo A."/>
            <person name="Hirakawa Y."/>
            <person name="Hundley H."/>
            <person name="Ikeda Y."/>
            <person name="Inoue K."/>
            <person name="Inoue S."/>
            <person name="Ishida S."/>
            <person name="Jia Q."/>
            <person name="Kakita M."/>
            <person name="Kanazawa T."/>
            <person name="Kawai Y."/>
            <person name="Kawashima T."/>
            <person name="Kennedy M."/>
            <person name="Kinose K."/>
            <person name="Kinoshita T."/>
            <person name="Kohara Y."/>
            <person name="Koide E."/>
            <person name="Komatsu K."/>
            <person name="Kopischke S."/>
            <person name="Kubo M."/>
            <person name="Kyozuka J."/>
            <person name="Lagercrantz U."/>
            <person name="Lin S."/>
            <person name="Lindquist E."/>
            <person name="Lipzen A."/>
            <person name="Lu C."/>
            <person name="Luna E."/>
            <person name="Martienssen R."/>
            <person name="Minamino N."/>
            <person name="Mizutani M."/>
            <person name="Mizutani M."/>
            <person name="Mochizuki N."/>
            <person name="Monte I."/>
            <person name="Mosher R."/>
            <person name="Nagasaki H."/>
            <person name="Nakagami H."/>
            <person name="Naramoto S."/>
            <person name="Nishitani K."/>
            <person name="Ohtani M."/>
            <person name="Okamoto T."/>
            <person name="Okumura M."/>
            <person name="Phillips J."/>
            <person name="Pollak B."/>
            <person name="Reinders A."/>
            <person name="Roevekamp M."/>
            <person name="Sano R."/>
            <person name="Sawa S."/>
            <person name="Schmid M."/>
            <person name="Shirakawa M."/>
            <person name="Solano R."/>
            <person name="Spunde A."/>
            <person name="Suetsugu N."/>
            <person name="Sugano S."/>
            <person name="Sugiyama A."/>
            <person name="Sun R."/>
            <person name="Suzuki Y."/>
            <person name="Takenaka M."/>
            <person name="Takezawa D."/>
            <person name="Tomogane H."/>
            <person name="Tsuzuki M."/>
            <person name="Ueda T."/>
            <person name="Umeda M."/>
            <person name="Ward J."/>
            <person name="Watanabe Y."/>
            <person name="Yazaki K."/>
            <person name="Yokoyama R."/>
            <person name="Yoshitake Y."/>
            <person name="Yotsui I."/>
            <person name="Zachgo S."/>
            <person name="Schmutz J."/>
        </authorList>
    </citation>
    <scope>NUCLEOTIDE SEQUENCE [LARGE SCALE GENOMIC DNA]</scope>
    <source>
        <strain evidence="3">cv. B-3</strain>
    </source>
</reference>
<dbReference type="Proteomes" id="UP000264353">
    <property type="component" value="Chromosome A1"/>
</dbReference>